<evidence type="ECO:0000313" key="3">
    <source>
        <dbReference type="EMBL" id="OMD29925.1"/>
    </source>
</evidence>
<comment type="caution">
    <text evidence="3">The sequence shown here is derived from an EMBL/GenBank/DDBJ whole genome shotgun (WGS) entry which is preliminary data.</text>
</comment>
<dbReference type="PANTHER" id="PTHR46558">
    <property type="entry name" value="TRACRIPTIONAL REGULATORY PROTEIN-RELATED-RELATED"/>
    <property type="match status" value="1"/>
</dbReference>
<evidence type="ECO:0000313" key="4">
    <source>
        <dbReference type="Proteomes" id="UP000187158"/>
    </source>
</evidence>
<keyword evidence="4" id="KW-1185">Reference proteome</keyword>
<evidence type="ECO:0000259" key="2">
    <source>
        <dbReference type="PROSITE" id="PS50943"/>
    </source>
</evidence>
<dbReference type="PROSITE" id="PS50943">
    <property type="entry name" value="HTH_CROC1"/>
    <property type="match status" value="1"/>
</dbReference>
<dbReference type="EMBL" id="MPVP01000126">
    <property type="protein sequence ID" value="OMD29925.1"/>
    <property type="molecule type" value="Genomic_DNA"/>
</dbReference>
<dbReference type="InterPro" id="IPR001387">
    <property type="entry name" value="Cro/C1-type_HTH"/>
</dbReference>
<evidence type="ECO:0000256" key="1">
    <source>
        <dbReference type="ARBA" id="ARBA00023125"/>
    </source>
</evidence>
<dbReference type="Pfam" id="PF01381">
    <property type="entry name" value="HTH_3"/>
    <property type="match status" value="1"/>
</dbReference>
<dbReference type="RefSeq" id="WP_076219404.1">
    <property type="nucleotide sequence ID" value="NZ_MPVP01000126.1"/>
</dbReference>
<dbReference type="Proteomes" id="UP000187158">
    <property type="component" value="Unassembled WGS sequence"/>
</dbReference>
<dbReference type="InterPro" id="IPR010982">
    <property type="entry name" value="Lambda_DNA-bd_dom_sf"/>
</dbReference>
<name>A0ABX3GL85_9BACL</name>
<accession>A0ABX3GL85</accession>
<proteinExistence type="predicted"/>
<reference evidence="3 4" key="1">
    <citation type="submission" date="2016-11" db="EMBL/GenBank/DDBJ databases">
        <title>Paenibacillus species isolates.</title>
        <authorList>
            <person name="Beno S.M."/>
        </authorList>
    </citation>
    <scope>NUCLEOTIDE SEQUENCE [LARGE SCALE GENOMIC DNA]</scope>
    <source>
        <strain evidence="3 4">FSL H7-0433</strain>
    </source>
</reference>
<dbReference type="SUPFAM" id="SSF47413">
    <property type="entry name" value="lambda repressor-like DNA-binding domains"/>
    <property type="match status" value="1"/>
</dbReference>
<feature type="domain" description="HTH cro/C1-type" evidence="2">
    <location>
        <begin position="11"/>
        <end position="65"/>
    </location>
</feature>
<dbReference type="SMART" id="SM00530">
    <property type="entry name" value="HTH_XRE"/>
    <property type="match status" value="1"/>
</dbReference>
<dbReference type="CDD" id="cd00093">
    <property type="entry name" value="HTH_XRE"/>
    <property type="match status" value="1"/>
</dbReference>
<sequence>MLDKKALGANIKRLRKDKKLKQIDVSTQTNLSRNYISDIENGRYSPSLDAIIKLAVCIDLDLNTLKKDGNTSYQKSGKEAANVSH</sequence>
<organism evidence="3 4">
    <name type="scientific">Paenibacillus odorifer</name>
    <dbReference type="NCBI Taxonomy" id="189426"/>
    <lineage>
        <taxon>Bacteria</taxon>
        <taxon>Bacillati</taxon>
        <taxon>Bacillota</taxon>
        <taxon>Bacilli</taxon>
        <taxon>Bacillales</taxon>
        <taxon>Paenibacillaceae</taxon>
        <taxon>Paenibacillus</taxon>
    </lineage>
</organism>
<keyword evidence="1" id="KW-0238">DNA-binding</keyword>
<protein>
    <submittedName>
        <fullName evidence="3">Transcriptional regulator</fullName>
    </submittedName>
</protein>
<dbReference type="PANTHER" id="PTHR46558:SF4">
    <property type="entry name" value="DNA-BIDING PHAGE PROTEIN"/>
    <property type="match status" value="1"/>
</dbReference>
<gene>
    <name evidence="3" type="ORF">BSO21_18815</name>
</gene>
<dbReference type="Gene3D" id="1.10.260.40">
    <property type="entry name" value="lambda repressor-like DNA-binding domains"/>
    <property type="match status" value="1"/>
</dbReference>